<dbReference type="GO" id="GO:0019509">
    <property type="term" value="P:L-methionine salvage from methylthioadenosine"/>
    <property type="evidence" value="ECO:0007669"/>
    <property type="project" value="TreeGrafter"/>
</dbReference>
<evidence type="ECO:0000313" key="4">
    <source>
        <dbReference type="EMBL" id="BBO81736.1"/>
    </source>
</evidence>
<dbReference type="RefSeq" id="WP_155322356.1">
    <property type="nucleotide sequence ID" value="NZ_AP021876.1"/>
</dbReference>
<name>A0A5K7ZL11_9BACT</name>
<comment type="similarity">
    <text evidence="2">Belongs to the eIF-2B alpha/beta/delta subunits family.</text>
</comment>
<dbReference type="InterPro" id="IPR037171">
    <property type="entry name" value="NagB/RpiA_transferase-like"/>
</dbReference>
<proteinExistence type="inferred from homology"/>
<dbReference type="GO" id="GO:0046523">
    <property type="term" value="F:S-methyl-5-thioribose-1-phosphate isomerase activity"/>
    <property type="evidence" value="ECO:0007669"/>
    <property type="project" value="TreeGrafter"/>
</dbReference>
<dbReference type="InterPro" id="IPR000649">
    <property type="entry name" value="IF-2B-related"/>
</dbReference>
<keyword evidence="1" id="KW-0028">Amino-acid biosynthesis</keyword>
<dbReference type="Gene3D" id="3.40.50.10470">
    <property type="entry name" value="Translation initiation factor eif-2b, domain 2"/>
    <property type="match status" value="1"/>
</dbReference>
<organism evidence="4 5">
    <name type="scientific">Desulfosarcina ovata subsp. sediminis</name>
    <dbReference type="NCBI Taxonomy" id="885957"/>
    <lineage>
        <taxon>Bacteria</taxon>
        <taxon>Pseudomonadati</taxon>
        <taxon>Thermodesulfobacteriota</taxon>
        <taxon>Desulfobacteria</taxon>
        <taxon>Desulfobacterales</taxon>
        <taxon>Desulfosarcinaceae</taxon>
        <taxon>Desulfosarcina</taxon>
    </lineage>
</organism>
<evidence type="ECO:0000313" key="5">
    <source>
        <dbReference type="Proteomes" id="UP000425960"/>
    </source>
</evidence>
<reference evidence="4 5" key="1">
    <citation type="submission" date="2019-11" db="EMBL/GenBank/DDBJ databases">
        <title>Comparative genomics of hydrocarbon-degrading Desulfosarcina strains.</title>
        <authorList>
            <person name="Watanabe M."/>
            <person name="Kojima H."/>
            <person name="Fukui M."/>
        </authorList>
    </citation>
    <scope>NUCLEOTIDE SEQUENCE [LARGE SCALE GENOMIC DNA]</scope>
    <source>
        <strain evidence="4 5">28bB2T</strain>
    </source>
</reference>
<dbReference type="KEGG" id="dov:DSCO28_23020"/>
<evidence type="ECO:0000256" key="2">
    <source>
        <dbReference type="RuleBase" id="RU003814"/>
    </source>
</evidence>
<dbReference type="InterPro" id="IPR056471">
    <property type="entry name" value="HD-CE"/>
</dbReference>
<feature type="domain" description="HD-CE" evidence="3">
    <location>
        <begin position="59"/>
        <end position="248"/>
    </location>
</feature>
<dbReference type="Proteomes" id="UP000425960">
    <property type="component" value="Chromosome"/>
</dbReference>
<accession>A0A5K7ZL11</accession>
<dbReference type="Pfam" id="PF01008">
    <property type="entry name" value="IF-2B"/>
    <property type="match status" value="1"/>
</dbReference>
<evidence type="ECO:0000259" key="3">
    <source>
        <dbReference type="Pfam" id="PF24391"/>
    </source>
</evidence>
<protein>
    <recommendedName>
        <fullName evidence="3">HD-CE domain-containing protein</fullName>
    </recommendedName>
</protein>
<dbReference type="AlphaFoldDB" id="A0A5K7ZL11"/>
<gene>
    <name evidence="4" type="ORF">DSCO28_23020</name>
</gene>
<dbReference type="Pfam" id="PF24391">
    <property type="entry name" value="HD-CE"/>
    <property type="match status" value="1"/>
</dbReference>
<dbReference type="SUPFAM" id="SSF100950">
    <property type="entry name" value="NagB/RpiA/CoA transferase-like"/>
    <property type="match status" value="1"/>
</dbReference>
<evidence type="ECO:0000256" key="1">
    <source>
        <dbReference type="ARBA" id="ARBA00022605"/>
    </source>
</evidence>
<dbReference type="Gene3D" id="1.10.3210.10">
    <property type="entry name" value="Hypothetical protein af1432"/>
    <property type="match status" value="1"/>
</dbReference>
<dbReference type="InterPro" id="IPR042529">
    <property type="entry name" value="IF_2B-like_C"/>
</dbReference>
<dbReference type="EMBL" id="AP021876">
    <property type="protein sequence ID" value="BBO81736.1"/>
    <property type="molecule type" value="Genomic_DNA"/>
</dbReference>
<sequence length="640" mass="74802">MRKSEESLKKLKKFVNLNRKKVLDEESMKRFEQIQSTVTEILCSTILPLPYGPLNEQRLLRIEEKLYQILPPDRIESKKETIDSKHWFLLLSAIWLQDIGMCPLLFGNIDKIREVEKNDLWVKEVRKYHPKRSADFVENNAEYLGNLRENEIEDLKKMCNLHRRKAYLELYSEESKSSDPTINLPMLIAYLRLADSLHIPDHVNDKDFEIHKLIGVDETVKFHWFKTLYISDVIINPDKHTIDIIIKKRKDIDVRRFVKIVKQELQDELESIRQILYEGDLTFYMKINCISEEAPLTNKEARWLNELLANIQLFDPSLTPSASSVIDIVIKQIEIMIDLKDPENSFQHLYDYSRSVLIDIIKERPCYVMLGKILNMLDYILCQSGSNTQKLKILQQVMQKLQSYRKESFNHIQSYSFDRIFQANSFLIYGFSSTVVNCLEHLQTKIPRNRRIYVCEARPKTKYRFNNRLSYSDCIKYIEELEKAEERVRQNSTDATNYTSGFNIIKVPDSGVANLFSYKKVEMVLLGANGISLTGDVAHSLGHLSIAVMAGNYRIPVYVLANSIKIGNFEKKPDLKRNNTWDTTDLYYAPIVSQYEDYNPREDIVPAEKIEAIITEKGSIEPSNAYLFENKNWLDQLMAN</sequence>
<dbReference type="PANTHER" id="PTHR43475:SF1">
    <property type="entry name" value="METHYLTHIORIBOSE-1-PHOSPHATE ISOMERASE"/>
    <property type="match status" value="1"/>
</dbReference>
<dbReference type="PANTHER" id="PTHR43475">
    <property type="entry name" value="METHYLTHIORIBOSE-1-PHOSPHATE ISOMERASE"/>
    <property type="match status" value="1"/>
</dbReference>